<dbReference type="InterPro" id="IPR013785">
    <property type="entry name" value="Aldolase_TIM"/>
</dbReference>
<protein>
    <recommendedName>
        <fullName evidence="11">Dihydroorotate dehydrogenase</fullName>
        <shortName evidence="11">DHOD</shortName>
        <shortName evidence="11">DHODase</shortName>
        <shortName evidence="11">DHOdehase</shortName>
        <ecNumber evidence="11">1.3.-.-</ecNumber>
    </recommendedName>
</protein>
<feature type="binding site" evidence="11">
    <location>
        <position position="194"/>
    </location>
    <ligand>
        <name>FMN</name>
        <dbReference type="ChEBI" id="CHEBI:58210"/>
    </ligand>
</feature>
<comment type="similarity">
    <text evidence="4 11">Belongs to the dihydroorotate dehydrogenase family. Type 1 subfamily.</text>
</comment>
<keyword evidence="6 11" id="KW-0963">Cytoplasm</keyword>
<dbReference type="NCBIfam" id="TIGR01037">
    <property type="entry name" value="pyrD_sub1_fam"/>
    <property type="match status" value="1"/>
</dbReference>
<feature type="binding site" evidence="11">
    <location>
        <position position="169"/>
    </location>
    <ligand>
        <name>FMN</name>
        <dbReference type="ChEBI" id="CHEBI:58210"/>
    </ligand>
</feature>
<feature type="binding site" evidence="11">
    <location>
        <position position="25"/>
    </location>
    <ligand>
        <name>FMN</name>
        <dbReference type="ChEBI" id="CHEBI:58210"/>
    </ligand>
</feature>
<name>A0A328KRQ5_9LACT</name>
<feature type="binding site" evidence="11">
    <location>
        <begin position="73"/>
        <end position="77"/>
    </location>
    <ligand>
        <name>substrate</name>
    </ligand>
</feature>
<evidence type="ECO:0000256" key="1">
    <source>
        <dbReference type="ARBA" id="ARBA00001694"/>
    </source>
</evidence>
<dbReference type="Gene3D" id="3.20.20.70">
    <property type="entry name" value="Aldolase class I"/>
    <property type="match status" value="1"/>
</dbReference>
<dbReference type="InterPro" id="IPR012135">
    <property type="entry name" value="Dihydroorotate_DH_1_2"/>
</dbReference>
<dbReference type="PROSITE" id="PS00911">
    <property type="entry name" value="DHODEHASE_1"/>
    <property type="match status" value="1"/>
</dbReference>
<dbReference type="GO" id="GO:0006207">
    <property type="term" value="P:'de novo' pyrimidine nucleobase biosynthetic process"/>
    <property type="evidence" value="ECO:0007669"/>
    <property type="project" value="InterPro"/>
</dbReference>
<feature type="active site" description="Nucleophile" evidence="11">
    <location>
        <position position="134"/>
    </location>
</feature>
<organism evidence="13 14">
    <name type="scientific">Dolosigranulum pigrum</name>
    <dbReference type="NCBI Taxonomy" id="29394"/>
    <lineage>
        <taxon>Bacteria</taxon>
        <taxon>Bacillati</taxon>
        <taxon>Bacillota</taxon>
        <taxon>Bacilli</taxon>
        <taxon>Lactobacillales</taxon>
        <taxon>Carnobacteriaceae</taxon>
        <taxon>Dolosigranulum</taxon>
    </lineage>
</organism>
<sequence>MSKMSETLKVSLPGLDLKNPIMPASGCFQYGKRFAKLFDLSELGAIIVKAATLEPRVGNPNPRVVRVTEGLLNSVGLKNPGLDHILADELPFLEQFDVPIIANVAGSEIADYVETAKRISQAPNVQALELNISCPNVKEGGMVFGTNPESARRLTSAVKEVSAVPVYVKLSPNVTSIVEMARSVSDVADGITMINTFVGLQLDKNGRPELGNKIGGVSGRAIKPIALNMAYEVRQALPDIPLIAMGGIATVDDVLDYISVGADAVAVGTENFNNPYICKELIADLEQEVAKRKLNHLHDLKGRAL</sequence>
<comment type="pathway">
    <text evidence="3 11">Pyrimidine metabolism; UMP biosynthesis via de novo pathway.</text>
</comment>
<evidence type="ECO:0000256" key="9">
    <source>
        <dbReference type="ARBA" id="ARBA00022975"/>
    </source>
</evidence>
<evidence type="ECO:0000256" key="4">
    <source>
        <dbReference type="ARBA" id="ARBA00008008"/>
    </source>
</evidence>
<evidence type="ECO:0000256" key="5">
    <source>
        <dbReference type="ARBA" id="ARBA00011738"/>
    </source>
</evidence>
<feature type="binding site" evidence="11">
    <location>
        <position position="103"/>
    </location>
    <ligand>
        <name>FMN</name>
        <dbReference type="ChEBI" id="CHEBI:58210"/>
    </ligand>
</feature>
<feature type="binding site" evidence="11">
    <location>
        <begin position="49"/>
        <end position="50"/>
    </location>
    <ligand>
        <name>FMN</name>
        <dbReference type="ChEBI" id="CHEBI:58210"/>
    </ligand>
</feature>
<dbReference type="PIRSF" id="PIRSF000164">
    <property type="entry name" value="DHO_oxidase"/>
    <property type="match status" value="1"/>
</dbReference>
<feature type="binding site" evidence="11">
    <location>
        <begin position="195"/>
        <end position="196"/>
    </location>
    <ligand>
        <name>substrate</name>
    </ligand>
</feature>
<dbReference type="SUPFAM" id="SSF51395">
    <property type="entry name" value="FMN-linked oxidoreductases"/>
    <property type="match status" value="1"/>
</dbReference>
<dbReference type="InterPro" id="IPR005720">
    <property type="entry name" value="Dihydroorotate_DH_cat"/>
</dbReference>
<dbReference type="InterPro" id="IPR049622">
    <property type="entry name" value="Dihydroorotate_DH_I"/>
</dbReference>
<evidence type="ECO:0000256" key="10">
    <source>
        <dbReference type="ARBA" id="ARBA00023002"/>
    </source>
</evidence>
<dbReference type="Proteomes" id="UP000249099">
    <property type="component" value="Unassembled WGS sequence"/>
</dbReference>
<evidence type="ECO:0000256" key="11">
    <source>
        <dbReference type="HAMAP-Rule" id="MF_00224"/>
    </source>
</evidence>
<feature type="domain" description="Dihydroorotate dehydrogenase catalytic" evidence="12">
    <location>
        <begin position="8"/>
        <end position="287"/>
    </location>
</feature>
<dbReference type="RefSeq" id="WP_004636870.1">
    <property type="nucleotide sequence ID" value="NZ_CALUAQ010000009.1"/>
</dbReference>
<dbReference type="CDD" id="cd04740">
    <property type="entry name" value="DHOD_1B_like"/>
    <property type="match status" value="1"/>
</dbReference>
<dbReference type="GO" id="GO:0044205">
    <property type="term" value="P:'de novo' UMP biosynthetic process"/>
    <property type="evidence" value="ECO:0007669"/>
    <property type="project" value="UniProtKB-UniRule"/>
</dbReference>
<evidence type="ECO:0000259" key="12">
    <source>
        <dbReference type="Pfam" id="PF01180"/>
    </source>
</evidence>
<keyword evidence="7 11" id="KW-0285">Flavoprotein</keyword>
<accession>A0A328KRQ5</accession>
<evidence type="ECO:0000256" key="6">
    <source>
        <dbReference type="ARBA" id="ARBA00022490"/>
    </source>
</evidence>
<comment type="catalytic activity">
    <reaction evidence="1">
        <text>(S)-dihydroorotate + fumarate = orotate + succinate</text>
        <dbReference type="Rhea" id="RHEA:30059"/>
        <dbReference type="ChEBI" id="CHEBI:29806"/>
        <dbReference type="ChEBI" id="CHEBI:30031"/>
        <dbReference type="ChEBI" id="CHEBI:30839"/>
        <dbReference type="ChEBI" id="CHEBI:30864"/>
        <dbReference type="EC" id="1.3.98.1"/>
    </reaction>
</comment>
<dbReference type="PROSITE" id="PS00912">
    <property type="entry name" value="DHODEHASE_2"/>
    <property type="match status" value="1"/>
</dbReference>
<dbReference type="InterPro" id="IPR024920">
    <property type="entry name" value="Dihydroorotate_DH_1"/>
</dbReference>
<evidence type="ECO:0000256" key="7">
    <source>
        <dbReference type="ARBA" id="ARBA00022630"/>
    </source>
</evidence>
<evidence type="ECO:0000256" key="2">
    <source>
        <dbReference type="ARBA" id="ARBA00004496"/>
    </source>
</evidence>
<comment type="caution">
    <text evidence="13">The sequence shown here is derived from an EMBL/GenBank/DDBJ whole genome shotgun (WGS) entry which is preliminary data.</text>
</comment>
<feature type="binding site" evidence="11">
    <location>
        <begin position="246"/>
        <end position="247"/>
    </location>
    <ligand>
        <name>FMN</name>
        <dbReference type="ChEBI" id="CHEBI:58210"/>
    </ligand>
</feature>
<feature type="binding site" evidence="11">
    <location>
        <position position="49"/>
    </location>
    <ligand>
        <name>substrate</name>
    </ligand>
</feature>
<dbReference type="UniPathway" id="UPA00070"/>
<dbReference type="FunFam" id="3.20.20.70:FF:000027">
    <property type="entry name" value="Dihydropyrimidine dehydrogenase [NADP(+)]"/>
    <property type="match status" value="1"/>
</dbReference>
<dbReference type="Pfam" id="PF01180">
    <property type="entry name" value="DHO_dh"/>
    <property type="match status" value="1"/>
</dbReference>
<dbReference type="HAMAP" id="MF_00224">
    <property type="entry name" value="DHO_dh_type1"/>
    <property type="match status" value="1"/>
</dbReference>
<comment type="cofactor">
    <cofactor evidence="11">
        <name>FMN</name>
        <dbReference type="ChEBI" id="CHEBI:58210"/>
    </cofactor>
    <text evidence="11">Binds 1 FMN per subunit.</text>
</comment>
<dbReference type="NCBIfam" id="NF005574">
    <property type="entry name" value="PRK07259.1"/>
    <property type="match status" value="1"/>
</dbReference>
<keyword evidence="8 11" id="KW-0288">FMN</keyword>
<dbReference type="InterPro" id="IPR050074">
    <property type="entry name" value="DHO_dehydrogenase"/>
</dbReference>
<dbReference type="GO" id="GO:1990663">
    <property type="term" value="F:dihydroorotate dehydrogenase (fumarate) activity"/>
    <property type="evidence" value="ECO:0007669"/>
    <property type="project" value="UniProtKB-EC"/>
</dbReference>
<feature type="binding site" evidence="11">
    <location>
        <position position="131"/>
    </location>
    <ligand>
        <name>substrate</name>
    </ligand>
</feature>
<evidence type="ECO:0000313" key="14">
    <source>
        <dbReference type="Proteomes" id="UP000249099"/>
    </source>
</evidence>
<dbReference type="EMBL" id="NAQV01000011">
    <property type="protein sequence ID" value="RAN63859.1"/>
    <property type="molecule type" value="Genomic_DNA"/>
</dbReference>
<proteinExistence type="inferred from homology"/>
<dbReference type="GO" id="GO:0005737">
    <property type="term" value="C:cytoplasm"/>
    <property type="evidence" value="ECO:0007669"/>
    <property type="project" value="UniProtKB-SubCell"/>
</dbReference>
<evidence type="ECO:0000256" key="3">
    <source>
        <dbReference type="ARBA" id="ARBA00004725"/>
    </source>
</evidence>
<dbReference type="EC" id="1.3.-.-" evidence="11"/>
<keyword evidence="10 11" id="KW-0560">Oxidoreductase</keyword>
<feature type="binding site" evidence="11">
    <location>
        <begin position="268"/>
        <end position="269"/>
    </location>
    <ligand>
        <name>FMN</name>
        <dbReference type="ChEBI" id="CHEBI:58210"/>
    </ligand>
</feature>
<dbReference type="InterPro" id="IPR001295">
    <property type="entry name" value="Dihydroorotate_DH_CS"/>
</dbReference>
<feature type="binding site" evidence="11">
    <location>
        <position position="219"/>
    </location>
    <ligand>
        <name>FMN</name>
        <dbReference type="ChEBI" id="CHEBI:58210"/>
    </ligand>
</feature>
<comment type="catalytic activity">
    <reaction evidence="11">
        <text>(S)-dihydroorotate + A = orotate + AH2</text>
        <dbReference type="Rhea" id="RHEA:18073"/>
        <dbReference type="ChEBI" id="CHEBI:13193"/>
        <dbReference type="ChEBI" id="CHEBI:17499"/>
        <dbReference type="ChEBI" id="CHEBI:30839"/>
        <dbReference type="ChEBI" id="CHEBI:30864"/>
    </reaction>
</comment>
<dbReference type="PANTHER" id="PTHR48109:SF1">
    <property type="entry name" value="DIHYDROOROTATE DEHYDROGENASE (FUMARATE)"/>
    <property type="match status" value="1"/>
</dbReference>
<gene>
    <name evidence="11" type="primary">pyrD</name>
    <name evidence="13" type="ORF">B8A44_03685</name>
</gene>
<keyword evidence="9 11" id="KW-0665">Pyrimidine biosynthesis</keyword>
<comment type="subcellular location">
    <subcellularLocation>
        <location evidence="2 11">Cytoplasm</location>
    </subcellularLocation>
</comment>
<evidence type="ECO:0000313" key="13">
    <source>
        <dbReference type="EMBL" id="RAN63859.1"/>
    </source>
</evidence>
<comment type="function">
    <text evidence="11">Catalyzes the conversion of dihydroorotate to orotate.</text>
</comment>
<comment type="subunit">
    <text evidence="5">Homodimer.</text>
</comment>
<evidence type="ECO:0000256" key="8">
    <source>
        <dbReference type="ARBA" id="ARBA00022643"/>
    </source>
</evidence>
<dbReference type="AlphaFoldDB" id="A0A328KRQ5"/>
<reference evidence="13 14" key="1">
    <citation type="submission" date="2017-03" db="EMBL/GenBank/DDBJ databases">
        <title>wgs assembly of Dolosigranulum pigrum KPL CDC strains.</title>
        <authorList>
            <person name="Brugger S.D."/>
            <person name="Pettigrew M."/>
            <person name="Kong Y."/>
            <person name="Lemon K.P."/>
        </authorList>
    </citation>
    <scope>NUCLEOTIDE SEQUENCE [LARGE SCALE GENOMIC DNA]</scope>
    <source>
        <strain evidence="13 14">KPL1931_CDC4294-98</strain>
    </source>
</reference>
<feature type="binding site" evidence="11">
    <location>
        <position position="131"/>
    </location>
    <ligand>
        <name>FMN</name>
        <dbReference type="ChEBI" id="CHEBI:58210"/>
    </ligand>
</feature>
<dbReference type="GeneID" id="42694980"/>
<dbReference type="InterPro" id="IPR033888">
    <property type="entry name" value="DHOD_1B"/>
</dbReference>
<dbReference type="PANTHER" id="PTHR48109">
    <property type="entry name" value="DIHYDROOROTATE DEHYDROGENASE (QUINONE), MITOCHONDRIAL-RELATED"/>
    <property type="match status" value="1"/>
</dbReference>